<sequence length="96" mass="11022">MSTSEKIALAARMHVMLRRKTGRVTDTEWMACNREYAEEIIRFSMDYAQKEGHDDLAELAEKLAAVMLPARPQTTYKKTDLSNEGTGLIRYIRGIR</sequence>
<proteinExistence type="predicted"/>
<dbReference type="EMBL" id="AP024238">
    <property type="protein sequence ID" value="BCO28296.1"/>
    <property type="molecule type" value="Genomic_DNA"/>
</dbReference>
<keyword evidence="2" id="KW-1185">Reference proteome</keyword>
<evidence type="ECO:0000313" key="1">
    <source>
        <dbReference type="EMBL" id="BCO28296.1"/>
    </source>
</evidence>
<reference evidence="1 2" key="1">
    <citation type="journal article" date="2021" name="Microbiol. Spectr.">
        <title>A Single Bacterium Capable of Oxidation and Reduction of Iron at Circumneutral pH.</title>
        <authorList>
            <person name="Kato S."/>
            <person name="Ohkuma M."/>
        </authorList>
    </citation>
    <scope>NUCLEOTIDE SEQUENCE [LARGE SCALE GENOMIC DNA]</scope>
    <source>
        <strain evidence="1 2">MIZ03</strain>
    </source>
</reference>
<organism evidence="1 2">
    <name type="scientific">Rhodoferax lithotrophicus</name>
    <dbReference type="NCBI Taxonomy" id="2798804"/>
    <lineage>
        <taxon>Bacteria</taxon>
        <taxon>Pseudomonadati</taxon>
        <taxon>Pseudomonadota</taxon>
        <taxon>Betaproteobacteria</taxon>
        <taxon>Burkholderiales</taxon>
        <taxon>Comamonadaceae</taxon>
        <taxon>Rhodoferax</taxon>
    </lineage>
</organism>
<dbReference type="RefSeq" id="WP_223904266.1">
    <property type="nucleotide sequence ID" value="NZ_AP024238.1"/>
</dbReference>
<protein>
    <submittedName>
        <fullName evidence="1">Uncharacterized protein</fullName>
    </submittedName>
</protein>
<evidence type="ECO:0000313" key="2">
    <source>
        <dbReference type="Proteomes" id="UP000824366"/>
    </source>
</evidence>
<accession>A0ABN6DBT1</accession>
<name>A0ABN6DBT1_9BURK</name>
<gene>
    <name evidence="1" type="ORF">MIZ03_3196</name>
</gene>
<dbReference type="Proteomes" id="UP000824366">
    <property type="component" value="Chromosome"/>
</dbReference>